<dbReference type="SMART" id="SM00343">
    <property type="entry name" value="ZnF_C2HC"/>
    <property type="match status" value="1"/>
</dbReference>
<keyword evidence="5" id="KW-1185">Reference proteome</keyword>
<feature type="region of interest" description="Disordered" evidence="3">
    <location>
        <begin position="1396"/>
        <end position="1453"/>
    </location>
</feature>
<keyword evidence="1" id="KW-0862">Zinc</keyword>
<evidence type="ECO:0000313" key="6">
    <source>
        <dbReference type="WBParaSite" id="Minc3s05507g38347"/>
    </source>
</evidence>
<sequence>MALLEEDFRNEDDLLEGEDVVLDGVDQNELIGESDVGKGGNQNMENNKNRKNQNSKQRCGQSKNFQKTPHQFETQNQGYTAENQFIRGETFVRVPNQQVDLVRGPLQQFSTFNRLEAALILDKIPDIDGREGSDKIRAFFRRFDLGTEEWTDAQRIRALQSKVEGKAERALNAALDSEEINSFGSQSLYAFVKRKMIAILENLDAREAQAFDQLFTGLKRRQGEDIDQLSERVYGVVRRAYPGLNQYLIDDYAIKHFLRALECPDIALSLELSRTPNMSYDSFIALAARAEAAKNMIKHRPNNSGSAHQNFERQNQNYYRNDQNRALRIQQPNESQNVRAALQWQENRNCYICGRQGHIATYCRERNPGTSNQASNWRNSGDTQGPNRQNKYLAITHNTSNQNRNYFGNNSNSNYQNRANAPNNNQRRTAQCVRLNEIVSEEIEKEKVASEKENAHKEIMRWINGIQEKKEEESTKLMPPKVGKLVNFDIFFNGQKATAIADGGAQVSLISAEFLSKLLKEEKVTLTKENFCRDSMHIVDINGQSIRSYGVVSLPANRQNTLPVDISLHVSTAPFGSNVIVGTNALGALGFKMFDESNLTKIDFEHLDETEEEMTQVRAVFKTVLAPRATTLVPVEINEKYLSERDAILSTSEKENSEFHIEPGVISSEQATSTVQITNKLSIPLELNKGEGIRKLEVINEVIETEDTLQLGNIPIVHASKVKNNKLLGITKNHSVVEDGSKLKKQLEELQNKEKVKIKKCEEKLAEENKLATMKIKANSSTENNDSNESFFKMKRELSLRDAEINRLKIECAKKSDELNKTKLRAEESKHAKMRLCEKLRHITEEAKSAIGRLKIECEQRKNFKKRLRVMEEHTLKLESKLMIEARENTKIAQERQKIDFDKRPCVTEKKFVIGERVMVIYPSESKKLTNKKLGWNHFGPFKILEVTESSAVLIPVDKPDADQITVPLERLIKIPTPGIPDISILPKKKAPFKHLFATLFILDEKEKTEKFKNFNLKLSETTNFLDEEEEDSTIIDWTKACQGEGHEECSPLEISELDPVLGRQTTLGTKIAKTPLQALLTTFILRQFSSSTAARRLTQTIIEGEPKEEFIMFIGGKGDLIPKDIFPKEEDLKMSLEAWIRNCNYSFQLLQQSEFSPIHIKIPIMPFTTQQQVEQKAWCDLFTLSNWILEEIRAKIIHRKQLITLPRVILGDSSAVQLTKEMTNIKALTNEEEGLSGIIRAISSVILSSKVKGLLIVIGRDALIQNVNLETIQENFNRIREICSPYTHLQILWAIPPYIHSKKEEYEELIRLMPPLLAGSNIKLGLVGENGRSLGEVFRYGESFAGHRINKNGLMTDHGVKAMLAWIYSVGSFPGEKEEGRKRIHSRIVVVRPASETPIRRGERGSLGDRRRPTDPRSPIRRRQHRPGSSNYRSPVRTHPYKQGRSSVSWRR</sequence>
<feature type="compositionally biased region" description="Low complexity" evidence="3">
    <location>
        <begin position="401"/>
        <end position="423"/>
    </location>
</feature>
<proteinExistence type="predicted"/>
<organism evidence="5 6">
    <name type="scientific">Meloidogyne incognita</name>
    <name type="common">Southern root-knot nematode worm</name>
    <name type="synonym">Oxyuris incognita</name>
    <dbReference type="NCBI Taxonomy" id="6306"/>
    <lineage>
        <taxon>Eukaryota</taxon>
        <taxon>Metazoa</taxon>
        <taxon>Ecdysozoa</taxon>
        <taxon>Nematoda</taxon>
        <taxon>Chromadorea</taxon>
        <taxon>Rhabditida</taxon>
        <taxon>Tylenchina</taxon>
        <taxon>Tylenchomorpha</taxon>
        <taxon>Tylenchoidea</taxon>
        <taxon>Meloidogynidae</taxon>
        <taxon>Meloidogyninae</taxon>
        <taxon>Meloidogyne</taxon>
        <taxon>Meloidogyne incognita group</taxon>
    </lineage>
</organism>
<feature type="compositionally biased region" description="Low complexity" evidence="3">
    <location>
        <begin position="41"/>
        <end position="57"/>
    </location>
</feature>
<name>A0A914NKJ5_MELIC</name>
<keyword evidence="1" id="KW-0863">Zinc-finger</keyword>
<keyword evidence="1" id="KW-0479">Metal-binding</keyword>
<dbReference type="InterPro" id="IPR001878">
    <property type="entry name" value="Znf_CCHC"/>
</dbReference>
<accession>A0A914NKJ5</accession>
<feature type="domain" description="CCHC-type" evidence="4">
    <location>
        <begin position="350"/>
        <end position="365"/>
    </location>
</feature>
<dbReference type="WBParaSite" id="Minc3s05507g38347">
    <property type="protein sequence ID" value="Minc3s05507g38347"/>
    <property type="gene ID" value="Minc3s05507g38347"/>
</dbReference>
<evidence type="ECO:0000256" key="2">
    <source>
        <dbReference type="SAM" id="Coils"/>
    </source>
</evidence>
<dbReference type="Proteomes" id="UP000887563">
    <property type="component" value="Unplaced"/>
</dbReference>
<dbReference type="PROSITE" id="PS50158">
    <property type="entry name" value="ZF_CCHC"/>
    <property type="match status" value="1"/>
</dbReference>
<evidence type="ECO:0000313" key="5">
    <source>
        <dbReference type="Proteomes" id="UP000887563"/>
    </source>
</evidence>
<protein>
    <submittedName>
        <fullName evidence="6">CCHC-type domain-containing protein</fullName>
    </submittedName>
</protein>
<feature type="coiled-coil region" evidence="2">
    <location>
        <begin position="733"/>
        <end position="767"/>
    </location>
</feature>
<feature type="compositionally biased region" description="Basic and acidic residues" evidence="3">
    <location>
        <begin position="1399"/>
        <end position="1416"/>
    </location>
</feature>
<evidence type="ECO:0000259" key="4">
    <source>
        <dbReference type="PROSITE" id="PS50158"/>
    </source>
</evidence>
<feature type="compositionally biased region" description="Polar residues" evidence="3">
    <location>
        <begin position="369"/>
        <end position="400"/>
    </location>
</feature>
<feature type="region of interest" description="Disordered" evidence="3">
    <location>
        <begin position="31"/>
        <end position="66"/>
    </location>
</feature>
<feature type="region of interest" description="Disordered" evidence="3">
    <location>
        <begin position="369"/>
        <end position="423"/>
    </location>
</feature>
<evidence type="ECO:0000256" key="3">
    <source>
        <dbReference type="SAM" id="MobiDB-lite"/>
    </source>
</evidence>
<dbReference type="GO" id="GO:0008270">
    <property type="term" value="F:zinc ion binding"/>
    <property type="evidence" value="ECO:0007669"/>
    <property type="project" value="UniProtKB-KW"/>
</dbReference>
<dbReference type="GO" id="GO:0003676">
    <property type="term" value="F:nucleic acid binding"/>
    <property type="evidence" value="ECO:0007669"/>
    <property type="project" value="InterPro"/>
</dbReference>
<dbReference type="CDD" id="cd00303">
    <property type="entry name" value="retropepsin_like"/>
    <property type="match status" value="1"/>
</dbReference>
<evidence type="ECO:0000256" key="1">
    <source>
        <dbReference type="PROSITE-ProRule" id="PRU00047"/>
    </source>
</evidence>
<keyword evidence="2" id="KW-0175">Coiled coil</keyword>
<reference evidence="6" key="1">
    <citation type="submission" date="2022-11" db="UniProtKB">
        <authorList>
            <consortium name="WormBaseParasite"/>
        </authorList>
    </citation>
    <scope>IDENTIFICATION</scope>
</reference>